<dbReference type="Proteomes" id="UP000803884">
    <property type="component" value="Unassembled WGS sequence"/>
</dbReference>
<organism evidence="1 2">
    <name type="scientific">Cladosporium halotolerans</name>
    <dbReference type="NCBI Taxonomy" id="1052096"/>
    <lineage>
        <taxon>Eukaryota</taxon>
        <taxon>Fungi</taxon>
        <taxon>Dikarya</taxon>
        <taxon>Ascomycota</taxon>
        <taxon>Pezizomycotina</taxon>
        <taxon>Dothideomycetes</taxon>
        <taxon>Dothideomycetidae</taxon>
        <taxon>Cladosporiales</taxon>
        <taxon>Cladosporiaceae</taxon>
        <taxon>Cladosporium</taxon>
    </lineage>
</organism>
<protein>
    <submittedName>
        <fullName evidence="1">Uncharacterized protein</fullName>
    </submittedName>
</protein>
<accession>A0AB34KRI1</accession>
<dbReference type="EMBL" id="JAAQHG020000017">
    <property type="protein sequence ID" value="KAL1585940.1"/>
    <property type="molecule type" value="Genomic_DNA"/>
</dbReference>
<name>A0AB34KRI1_9PEZI</name>
<proteinExistence type="predicted"/>
<sequence>MAEIEVPETHVLAVASHVTSG</sequence>
<reference evidence="1 2" key="1">
    <citation type="journal article" date="2020" name="Microbiol. Resour. Announc.">
        <title>Draft Genome Sequence of a Cladosporium Species Isolated from the Mesophotic Ascidian Didemnum maculosum.</title>
        <authorList>
            <person name="Gioti A."/>
            <person name="Siaperas R."/>
            <person name="Nikolaivits E."/>
            <person name="Le Goff G."/>
            <person name="Ouazzani J."/>
            <person name="Kotoulas G."/>
            <person name="Topakas E."/>
        </authorList>
    </citation>
    <scope>NUCLEOTIDE SEQUENCE [LARGE SCALE GENOMIC DNA]</scope>
    <source>
        <strain evidence="1 2">TM138-S3</strain>
    </source>
</reference>
<gene>
    <name evidence="1" type="ORF">WHR41_05022</name>
</gene>
<evidence type="ECO:0000313" key="2">
    <source>
        <dbReference type="Proteomes" id="UP000803884"/>
    </source>
</evidence>
<dbReference type="AlphaFoldDB" id="A0AB34KRI1"/>
<evidence type="ECO:0000313" key="1">
    <source>
        <dbReference type="EMBL" id="KAL1585940.1"/>
    </source>
</evidence>
<comment type="caution">
    <text evidence="1">The sequence shown here is derived from an EMBL/GenBank/DDBJ whole genome shotgun (WGS) entry which is preliminary data.</text>
</comment>
<keyword evidence="2" id="KW-1185">Reference proteome</keyword>